<dbReference type="PANTHER" id="PTHR46910">
    <property type="entry name" value="TRANSCRIPTION FACTOR PDR1"/>
    <property type="match status" value="1"/>
</dbReference>
<dbReference type="CDD" id="cd12148">
    <property type="entry name" value="fungal_TF_MHR"/>
    <property type="match status" value="1"/>
</dbReference>
<dbReference type="AlphaFoldDB" id="A0A8H5GW85"/>
<dbReference type="GO" id="GO:0003700">
    <property type="term" value="F:DNA-binding transcription factor activity"/>
    <property type="evidence" value="ECO:0007669"/>
    <property type="project" value="InterPro"/>
</dbReference>
<dbReference type="OrthoDB" id="4456959at2759"/>
<keyword evidence="5" id="KW-1185">Reference proteome</keyword>
<comment type="caution">
    <text evidence="4">The sequence shown here is derived from an EMBL/GenBank/DDBJ whole genome shotgun (WGS) entry which is preliminary data.</text>
</comment>
<dbReference type="PANTHER" id="PTHR46910:SF38">
    <property type="entry name" value="ZN(2)-C6 FUNGAL-TYPE DOMAIN-CONTAINING PROTEIN"/>
    <property type="match status" value="1"/>
</dbReference>
<reference evidence="4 5" key="1">
    <citation type="journal article" date="2020" name="ISME J.">
        <title>Uncovering the hidden diversity of litter-decomposition mechanisms in mushroom-forming fungi.</title>
        <authorList>
            <person name="Floudas D."/>
            <person name="Bentzer J."/>
            <person name="Ahren D."/>
            <person name="Johansson T."/>
            <person name="Persson P."/>
            <person name="Tunlid A."/>
        </authorList>
    </citation>
    <scope>NUCLEOTIDE SEQUENCE [LARGE SCALE GENOMIC DNA]</scope>
    <source>
        <strain evidence="4 5">CBS 291.85</strain>
    </source>
</reference>
<dbReference type="Pfam" id="PF04082">
    <property type="entry name" value="Fungal_trans"/>
    <property type="match status" value="1"/>
</dbReference>
<feature type="region of interest" description="Disordered" evidence="2">
    <location>
        <begin position="215"/>
        <end position="238"/>
    </location>
</feature>
<dbReference type="InterPro" id="IPR007219">
    <property type="entry name" value="XnlR_reg_dom"/>
</dbReference>
<sequence length="816" mass="91256">MVPIRSGVFRTLAMTVADEKYGVIAKRCQTKSAAPACLKELLACIVEHDRYSSFCLHSPAVLSRGNRTDPSQPIDTLVSRILQSTADDPFHVPDDKDAVRKILFRLASRLRSIENELKHYRSRSPDQSPLAGTESSPAPDATTPPSTEPTEPITSLTDLSKQLAGFTIGFPKKIHFGESSNVTLVMAAIDHRKGLSVPEWQSIFAKTRRPELWKVPSYPGSDGASESESPRQPSYNFPDQDSLRTLVNLYFDENNIYFPLLHRQTFERSIAEGLHLHDAGFGALVLIVCATAARLVMQSPNGESGWNWFSQIPLEKMVLGDNMSLYHVQMFILTALYLKGVTARPNSGWVLTGIAIRVAQERGVHRRNTDNSQPTAESELWKRAFWMLLTLDTRLSSFFGRPRATSWQDFDLGPLIECDDEYWETEDPEQAFKQPEGKPSVISYWNCYCRLIEIVGLSQGTIYSVRKSQLQKQSGLSTSEWYEKMVMELDSALNQWADSVPDHLRWDTTLHSNEILFSQSAILYREISISLPSLTICTNAARSLVKVCETHYRRRPIPYSEYMVVPLFNAAMVLTVNLWRLAGIKASTNTLINFDSSKEMEWIQKCIELMETQEPKSSLSGRMVDIIKTVIWASHHTPPSTQNSISSDQTEPVFETTTEQAQAVDQPGQFNIAHFNDSSNTYLPFYTRELGSFDPYTYYSQNSSQPGGPFGGFDFGSESFDAVNAAQTQTLSSQGNLHTGDLAQYFALANGHGNGQPDFASNGTIGANISNRSVDMHVADMDMSNMSWPGDPSYAQDWDSFMQGVDRMLKTGTSAA</sequence>
<evidence type="ECO:0000313" key="5">
    <source>
        <dbReference type="Proteomes" id="UP000559256"/>
    </source>
</evidence>
<dbReference type="SMART" id="SM00906">
    <property type="entry name" value="Fungal_trans"/>
    <property type="match status" value="1"/>
</dbReference>
<dbReference type="EMBL" id="JAACJM010000006">
    <property type="protein sequence ID" value="KAF5372207.1"/>
    <property type="molecule type" value="Genomic_DNA"/>
</dbReference>
<feature type="region of interest" description="Disordered" evidence="2">
    <location>
        <begin position="118"/>
        <end position="153"/>
    </location>
</feature>
<organism evidence="4 5">
    <name type="scientific">Tetrapyrgos nigripes</name>
    <dbReference type="NCBI Taxonomy" id="182062"/>
    <lineage>
        <taxon>Eukaryota</taxon>
        <taxon>Fungi</taxon>
        <taxon>Dikarya</taxon>
        <taxon>Basidiomycota</taxon>
        <taxon>Agaricomycotina</taxon>
        <taxon>Agaricomycetes</taxon>
        <taxon>Agaricomycetidae</taxon>
        <taxon>Agaricales</taxon>
        <taxon>Marasmiineae</taxon>
        <taxon>Marasmiaceae</taxon>
        <taxon>Tetrapyrgos</taxon>
    </lineage>
</organism>
<feature type="domain" description="Xylanolytic transcriptional activator regulatory" evidence="3">
    <location>
        <begin position="348"/>
        <end position="421"/>
    </location>
</feature>
<dbReference type="Proteomes" id="UP000559256">
    <property type="component" value="Unassembled WGS sequence"/>
</dbReference>
<dbReference type="InterPro" id="IPR050987">
    <property type="entry name" value="AtrR-like"/>
</dbReference>
<evidence type="ECO:0000256" key="1">
    <source>
        <dbReference type="ARBA" id="ARBA00023242"/>
    </source>
</evidence>
<dbReference type="GO" id="GO:0003677">
    <property type="term" value="F:DNA binding"/>
    <property type="evidence" value="ECO:0007669"/>
    <property type="project" value="InterPro"/>
</dbReference>
<evidence type="ECO:0000313" key="4">
    <source>
        <dbReference type="EMBL" id="KAF5372207.1"/>
    </source>
</evidence>
<protein>
    <recommendedName>
        <fullName evidence="3">Xylanolytic transcriptional activator regulatory domain-containing protein</fullName>
    </recommendedName>
</protein>
<feature type="compositionally biased region" description="Low complexity" evidence="2">
    <location>
        <begin position="133"/>
        <end position="153"/>
    </location>
</feature>
<gene>
    <name evidence="4" type="ORF">D9758_005086</name>
</gene>
<evidence type="ECO:0000259" key="3">
    <source>
        <dbReference type="SMART" id="SM00906"/>
    </source>
</evidence>
<name>A0A8H5GW85_9AGAR</name>
<feature type="compositionally biased region" description="Polar residues" evidence="2">
    <location>
        <begin position="224"/>
        <end position="238"/>
    </location>
</feature>
<keyword evidence="1" id="KW-0539">Nucleus</keyword>
<proteinExistence type="predicted"/>
<accession>A0A8H5GW85</accession>
<evidence type="ECO:0000256" key="2">
    <source>
        <dbReference type="SAM" id="MobiDB-lite"/>
    </source>
</evidence>
<dbReference type="GO" id="GO:0006351">
    <property type="term" value="P:DNA-templated transcription"/>
    <property type="evidence" value="ECO:0007669"/>
    <property type="project" value="InterPro"/>
</dbReference>
<dbReference type="GO" id="GO:0008270">
    <property type="term" value="F:zinc ion binding"/>
    <property type="evidence" value="ECO:0007669"/>
    <property type="project" value="InterPro"/>
</dbReference>